<evidence type="ECO:0000313" key="8">
    <source>
        <dbReference type="EMBL" id="CEG04538.1"/>
    </source>
</evidence>
<accession>A0A090MBM7</accession>
<evidence type="ECO:0000256" key="4">
    <source>
        <dbReference type="ARBA" id="ARBA00023136"/>
    </source>
</evidence>
<dbReference type="EMBL" id="CBMI010001431">
    <property type="protein sequence ID" value="CEG04538.1"/>
    <property type="molecule type" value="Genomic_DNA"/>
</dbReference>
<protein>
    <submittedName>
        <fullName evidence="8">WGS project CBMI000000000 data, contig CS3069_c001433</fullName>
    </submittedName>
</protein>
<evidence type="ECO:0000256" key="2">
    <source>
        <dbReference type="ARBA" id="ARBA00022692"/>
    </source>
</evidence>
<evidence type="ECO:0000256" key="6">
    <source>
        <dbReference type="SAM" id="Phobius"/>
    </source>
</evidence>
<organism evidence="8">
    <name type="scientific">Fusarium clavum</name>
    <dbReference type="NCBI Taxonomy" id="2594811"/>
    <lineage>
        <taxon>Eukaryota</taxon>
        <taxon>Fungi</taxon>
        <taxon>Dikarya</taxon>
        <taxon>Ascomycota</taxon>
        <taxon>Pezizomycotina</taxon>
        <taxon>Sordariomycetes</taxon>
        <taxon>Hypocreomycetidae</taxon>
        <taxon>Hypocreales</taxon>
        <taxon>Nectriaceae</taxon>
        <taxon>Fusarium</taxon>
        <taxon>Fusarium incarnatum-equiseti species complex</taxon>
    </lineage>
</organism>
<keyword evidence="3 6" id="KW-1133">Transmembrane helix</keyword>
<feature type="chain" id="PRO_5001859770" evidence="7">
    <location>
        <begin position="18"/>
        <end position="303"/>
    </location>
</feature>
<proteinExistence type="predicted"/>
<feature type="signal peptide" evidence="7">
    <location>
        <begin position="1"/>
        <end position="17"/>
    </location>
</feature>
<evidence type="ECO:0000256" key="7">
    <source>
        <dbReference type="SAM" id="SignalP"/>
    </source>
</evidence>
<dbReference type="PANTHER" id="PTHR15549">
    <property type="entry name" value="PAIRED IMMUNOGLOBULIN-LIKE TYPE 2 RECEPTOR"/>
    <property type="match status" value="1"/>
</dbReference>
<sequence length="303" mass="32923">MSPTWLICATLYLTVAARFIAYPLPTTTTIAVYDHSSPTLAPEVVDLRIRADDIPTYTITYASDLVCGYLSGSVQIPITCENKNRCLWELESFKWLACEIDGETTGIAHTKCLARDEALDPNLCEDDCVSNTYNLLCTNDTLPYCRTYAFPRGVRDYRCASLPPTRVSSVDFTYEGQKYPNFTISTFVDVDKSLSIPTTTSISTTTDAEPAAASTTSTEPSPNKNGLSSGAIGGIVAGVVLGIAFIGAGIYYYRKKYRVRAQGGATLSESIPMGSKRNDTVVRQQPVPAEDGIEVVHELSTSN</sequence>
<feature type="transmembrane region" description="Helical" evidence="6">
    <location>
        <begin position="231"/>
        <end position="253"/>
    </location>
</feature>
<evidence type="ECO:0000256" key="1">
    <source>
        <dbReference type="ARBA" id="ARBA00004167"/>
    </source>
</evidence>
<gene>
    <name evidence="8" type="ORF">BN850_0059080</name>
</gene>
<feature type="region of interest" description="Disordered" evidence="5">
    <location>
        <begin position="200"/>
        <end position="225"/>
    </location>
</feature>
<evidence type="ECO:0000256" key="5">
    <source>
        <dbReference type="SAM" id="MobiDB-lite"/>
    </source>
</evidence>
<keyword evidence="2 6" id="KW-0812">Transmembrane</keyword>
<reference evidence="8" key="1">
    <citation type="submission" date="2013-05" db="EMBL/GenBank/DDBJ databases">
        <title>Draft genome sequences of six wheat associated Fusarium spp. isolates.</title>
        <authorList>
            <person name="Moolhuijzen P.M."/>
            <person name="Manners J.M."/>
            <person name="Wilcox S."/>
            <person name="Bellgard M.I."/>
            <person name="Gardiner D.M."/>
        </authorList>
    </citation>
    <scope>NUCLEOTIDE SEQUENCE</scope>
    <source>
        <strain evidence="8">CS3069</strain>
    </source>
</reference>
<comment type="caution">
    <text evidence="8">The sequence shown here is derived from an EMBL/GenBank/DDBJ whole genome shotgun (WGS) entry which is preliminary data.</text>
</comment>
<dbReference type="GO" id="GO:0071944">
    <property type="term" value="C:cell periphery"/>
    <property type="evidence" value="ECO:0007669"/>
    <property type="project" value="UniProtKB-ARBA"/>
</dbReference>
<comment type="subcellular location">
    <subcellularLocation>
        <location evidence="1">Membrane</location>
        <topology evidence="1">Single-pass membrane protein</topology>
    </subcellularLocation>
</comment>
<keyword evidence="4 6" id="KW-0472">Membrane</keyword>
<dbReference type="AlphaFoldDB" id="A0A090MBM7"/>
<keyword evidence="7" id="KW-0732">Signal</keyword>
<name>A0A090MBM7_9HYPO</name>
<dbReference type="InterPro" id="IPR051694">
    <property type="entry name" value="Immunoregulatory_rcpt-like"/>
</dbReference>
<evidence type="ECO:0000256" key="3">
    <source>
        <dbReference type="ARBA" id="ARBA00022989"/>
    </source>
</evidence>
<dbReference type="GO" id="GO:0016020">
    <property type="term" value="C:membrane"/>
    <property type="evidence" value="ECO:0007669"/>
    <property type="project" value="UniProtKB-SubCell"/>
</dbReference>